<evidence type="ECO:0000259" key="5">
    <source>
        <dbReference type="PROSITE" id="PS50931"/>
    </source>
</evidence>
<accession>A0A0D6P537</accession>
<reference evidence="6 7" key="1">
    <citation type="submission" date="2012-11" db="EMBL/GenBank/DDBJ databases">
        <title>Whole genome sequence of Acidisphaera rubrifaciens HS-AP3.</title>
        <authorList>
            <person name="Azuma Y."/>
            <person name="Higashiura N."/>
            <person name="Hirakawa H."/>
            <person name="Matsushita K."/>
        </authorList>
    </citation>
    <scope>NUCLEOTIDE SEQUENCE [LARGE SCALE GENOMIC DNA]</scope>
    <source>
        <strain evidence="6 7">HS-AP3</strain>
    </source>
</reference>
<dbReference type="Pfam" id="PF03466">
    <property type="entry name" value="LysR_substrate"/>
    <property type="match status" value="1"/>
</dbReference>
<evidence type="ECO:0000256" key="3">
    <source>
        <dbReference type="ARBA" id="ARBA00023125"/>
    </source>
</evidence>
<evidence type="ECO:0000313" key="6">
    <source>
        <dbReference type="EMBL" id="GAN76004.1"/>
    </source>
</evidence>
<sequence>MNLVSISQALLVAEHLSFSRAAQVLGVRQSAVSRRVRALEDELGVSLFERESGGVRVTEAGRRFFDRSRAGLAEIDFAIRTAGNAGCGGEGAVRIGILSSLSVGFLRDLLVRFREEHTSVVVDILEGSTREHIAGINERRLDIAFVAGEPQAPRCDVAPLWQARVFVALPNGHPQAAATDICWDLLKDERFILSREAPGPEIHDFVIQRLASLGFSPSVERYHVGRETLMHLVALGFGISVMSETGTATRYPGVVFVPLPTEQDVLPYSAIWLPGNDNPALRRLLSLARSMSQVRSIAARAGVTS</sequence>
<dbReference type="SUPFAM" id="SSF46785">
    <property type="entry name" value="Winged helix' DNA-binding domain"/>
    <property type="match status" value="1"/>
</dbReference>
<dbReference type="PANTHER" id="PTHR30346:SF0">
    <property type="entry name" value="HCA OPERON TRANSCRIPTIONAL ACTIVATOR HCAR"/>
    <property type="match status" value="1"/>
</dbReference>
<feature type="domain" description="HTH lysR-type" evidence="5">
    <location>
        <begin position="1"/>
        <end position="58"/>
    </location>
</feature>
<dbReference type="Gene3D" id="3.40.190.10">
    <property type="entry name" value="Periplasmic binding protein-like II"/>
    <property type="match status" value="2"/>
</dbReference>
<dbReference type="AlphaFoldDB" id="A0A0D6P537"/>
<comment type="caution">
    <text evidence="6">The sequence shown here is derived from an EMBL/GenBank/DDBJ whole genome shotgun (WGS) entry which is preliminary data.</text>
</comment>
<gene>
    <name evidence="6" type="ORF">Asru_0043_04</name>
</gene>
<evidence type="ECO:0000256" key="2">
    <source>
        <dbReference type="ARBA" id="ARBA00023015"/>
    </source>
</evidence>
<keyword evidence="2" id="KW-0805">Transcription regulation</keyword>
<dbReference type="PROSITE" id="PS50931">
    <property type="entry name" value="HTH_LYSR"/>
    <property type="match status" value="1"/>
</dbReference>
<dbReference type="PANTHER" id="PTHR30346">
    <property type="entry name" value="TRANSCRIPTIONAL DUAL REGULATOR HCAR-RELATED"/>
    <property type="match status" value="1"/>
</dbReference>
<dbReference type="SUPFAM" id="SSF53850">
    <property type="entry name" value="Periplasmic binding protein-like II"/>
    <property type="match status" value="1"/>
</dbReference>
<name>A0A0D6P537_9PROT</name>
<keyword evidence="3" id="KW-0238">DNA-binding</keyword>
<dbReference type="InterPro" id="IPR036390">
    <property type="entry name" value="WH_DNA-bd_sf"/>
</dbReference>
<comment type="similarity">
    <text evidence="1">Belongs to the LysR transcriptional regulatory family.</text>
</comment>
<dbReference type="CDD" id="cd08414">
    <property type="entry name" value="PBP2_LTTR_aromatics_like"/>
    <property type="match status" value="1"/>
</dbReference>
<dbReference type="EMBL" id="BANB01000043">
    <property type="protein sequence ID" value="GAN76004.1"/>
    <property type="molecule type" value="Genomic_DNA"/>
</dbReference>
<dbReference type="Pfam" id="PF00126">
    <property type="entry name" value="HTH_1"/>
    <property type="match status" value="1"/>
</dbReference>
<protein>
    <submittedName>
        <fullName evidence="6">Transcriptional regulator LysR</fullName>
    </submittedName>
</protein>
<dbReference type="InterPro" id="IPR036388">
    <property type="entry name" value="WH-like_DNA-bd_sf"/>
</dbReference>
<dbReference type="FunFam" id="1.10.10.10:FF:000001">
    <property type="entry name" value="LysR family transcriptional regulator"/>
    <property type="match status" value="1"/>
</dbReference>
<evidence type="ECO:0000256" key="4">
    <source>
        <dbReference type="ARBA" id="ARBA00023163"/>
    </source>
</evidence>
<keyword evidence="4" id="KW-0804">Transcription</keyword>
<dbReference type="GO" id="GO:0032993">
    <property type="term" value="C:protein-DNA complex"/>
    <property type="evidence" value="ECO:0007669"/>
    <property type="project" value="TreeGrafter"/>
</dbReference>
<keyword evidence="7" id="KW-1185">Reference proteome</keyword>
<dbReference type="RefSeq" id="WP_048859775.1">
    <property type="nucleotide sequence ID" value="NZ_BANB01000043.1"/>
</dbReference>
<dbReference type="Proteomes" id="UP000032680">
    <property type="component" value="Unassembled WGS sequence"/>
</dbReference>
<dbReference type="Gene3D" id="1.10.10.10">
    <property type="entry name" value="Winged helix-like DNA-binding domain superfamily/Winged helix DNA-binding domain"/>
    <property type="match status" value="1"/>
</dbReference>
<dbReference type="GO" id="GO:0003700">
    <property type="term" value="F:DNA-binding transcription factor activity"/>
    <property type="evidence" value="ECO:0007669"/>
    <property type="project" value="InterPro"/>
</dbReference>
<evidence type="ECO:0000313" key="7">
    <source>
        <dbReference type="Proteomes" id="UP000032680"/>
    </source>
</evidence>
<dbReference type="InterPro" id="IPR000847">
    <property type="entry name" value="LysR_HTH_N"/>
</dbReference>
<proteinExistence type="inferred from homology"/>
<organism evidence="6 7">
    <name type="scientific">Acidisphaera rubrifaciens HS-AP3</name>
    <dbReference type="NCBI Taxonomy" id="1231350"/>
    <lineage>
        <taxon>Bacteria</taxon>
        <taxon>Pseudomonadati</taxon>
        <taxon>Pseudomonadota</taxon>
        <taxon>Alphaproteobacteria</taxon>
        <taxon>Acetobacterales</taxon>
        <taxon>Acetobacteraceae</taxon>
        <taxon>Acidisphaera</taxon>
    </lineage>
</organism>
<dbReference type="GO" id="GO:0003677">
    <property type="term" value="F:DNA binding"/>
    <property type="evidence" value="ECO:0007669"/>
    <property type="project" value="UniProtKB-KW"/>
</dbReference>
<dbReference type="OrthoDB" id="9811588at2"/>
<dbReference type="InterPro" id="IPR005119">
    <property type="entry name" value="LysR_subst-bd"/>
</dbReference>
<evidence type="ECO:0000256" key="1">
    <source>
        <dbReference type="ARBA" id="ARBA00009437"/>
    </source>
</evidence>
<dbReference type="PRINTS" id="PR00039">
    <property type="entry name" value="HTHLYSR"/>
</dbReference>